<dbReference type="PROSITE" id="PS50042">
    <property type="entry name" value="CNMP_BINDING_3"/>
    <property type="match status" value="1"/>
</dbReference>
<evidence type="ECO:0000259" key="5">
    <source>
        <dbReference type="PROSITE" id="PS51063"/>
    </source>
</evidence>
<dbReference type="GeneID" id="66465715"/>
<dbReference type="SMART" id="SM00100">
    <property type="entry name" value="cNMP"/>
    <property type="match status" value="1"/>
</dbReference>
<dbReference type="EMBL" id="QSFD01000010">
    <property type="protein sequence ID" value="RHA17221.1"/>
    <property type="molecule type" value="Genomic_DNA"/>
</dbReference>
<accession>A0A413R5W3</accession>
<evidence type="ECO:0000256" key="2">
    <source>
        <dbReference type="ARBA" id="ARBA00023125"/>
    </source>
</evidence>
<dbReference type="Proteomes" id="UP000284779">
    <property type="component" value="Unassembled WGS sequence"/>
</dbReference>
<dbReference type="SUPFAM" id="SSF51206">
    <property type="entry name" value="cAMP-binding domain-like"/>
    <property type="match status" value="1"/>
</dbReference>
<evidence type="ECO:0000259" key="4">
    <source>
        <dbReference type="PROSITE" id="PS50042"/>
    </source>
</evidence>
<dbReference type="EMBL" id="QSFO01000007">
    <property type="protein sequence ID" value="RHA54457.1"/>
    <property type="molecule type" value="Genomic_DNA"/>
</dbReference>
<keyword evidence="13" id="KW-1185">Reference proteome</keyword>
<proteinExistence type="predicted"/>
<dbReference type="GO" id="GO:0006355">
    <property type="term" value="P:regulation of DNA-templated transcription"/>
    <property type="evidence" value="ECO:0007669"/>
    <property type="project" value="InterPro"/>
</dbReference>
<comment type="caution">
    <text evidence="6">The sequence shown here is derived from an EMBL/GenBank/DDBJ whole genome shotgun (WGS) entry which is preliminary data.</text>
</comment>
<gene>
    <name evidence="10" type="ORF">DW018_00515</name>
    <name evidence="9" type="ORF">DW652_02090</name>
    <name evidence="8" type="ORF">DW918_02285</name>
    <name evidence="7" type="ORF">DW929_07165</name>
    <name evidence="6" type="ORF">DW944_09810</name>
</gene>
<dbReference type="Proteomes" id="UP000283314">
    <property type="component" value="Unassembled WGS sequence"/>
</dbReference>
<dbReference type="Pfam" id="PF13545">
    <property type="entry name" value="HTH_Crp_2"/>
    <property type="match status" value="1"/>
</dbReference>
<feature type="domain" description="Cyclic nucleotide-binding" evidence="4">
    <location>
        <begin position="8"/>
        <end position="107"/>
    </location>
</feature>
<evidence type="ECO:0000313" key="9">
    <source>
        <dbReference type="EMBL" id="RHF90110.1"/>
    </source>
</evidence>
<evidence type="ECO:0000256" key="1">
    <source>
        <dbReference type="ARBA" id="ARBA00023015"/>
    </source>
</evidence>
<dbReference type="Pfam" id="PF00027">
    <property type="entry name" value="cNMP_binding"/>
    <property type="match status" value="1"/>
</dbReference>
<dbReference type="SUPFAM" id="SSF46785">
    <property type="entry name" value="Winged helix' DNA-binding domain"/>
    <property type="match status" value="1"/>
</dbReference>
<dbReference type="CDD" id="cd00038">
    <property type="entry name" value="CAP_ED"/>
    <property type="match status" value="1"/>
</dbReference>
<evidence type="ECO:0000313" key="15">
    <source>
        <dbReference type="Proteomes" id="UP000286186"/>
    </source>
</evidence>
<dbReference type="EMBL" id="QRHR01000002">
    <property type="protein sequence ID" value="RHF90110.1"/>
    <property type="molecule type" value="Genomic_DNA"/>
</dbReference>
<evidence type="ECO:0000313" key="7">
    <source>
        <dbReference type="EMBL" id="RHA54457.1"/>
    </source>
</evidence>
<dbReference type="GO" id="GO:0003677">
    <property type="term" value="F:DNA binding"/>
    <property type="evidence" value="ECO:0007669"/>
    <property type="project" value="UniProtKB-KW"/>
</dbReference>
<evidence type="ECO:0000313" key="11">
    <source>
        <dbReference type="Proteomes" id="UP000283314"/>
    </source>
</evidence>
<name>A0A413R5W3_9FIRM</name>
<evidence type="ECO:0000313" key="10">
    <source>
        <dbReference type="EMBL" id="RHL47949.1"/>
    </source>
</evidence>
<dbReference type="EMBL" id="QSFV01000004">
    <property type="protein sequence ID" value="RHA81532.1"/>
    <property type="molecule type" value="Genomic_DNA"/>
</dbReference>
<keyword evidence="2" id="KW-0238">DNA-binding</keyword>
<dbReference type="Proteomes" id="UP000286186">
    <property type="component" value="Unassembled WGS sequence"/>
</dbReference>
<dbReference type="InterPro" id="IPR036390">
    <property type="entry name" value="WH_DNA-bd_sf"/>
</dbReference>
<dbReference type="SMART" id="SM00419">
    <property type="entry name" value="HTH_CRP"/>
    <property type="match status" value="1"/>
</dbReference>
<dbReference type="EMBL" id="QROT01000001">
    <property type="protein sequence ID" value="RHL47949.1"/>
    <property type="molecule type" value="Genomic_DNA"/>
</dbReference>
<dbReference type="InterPro" id="IPR014710">
    <property type="entry name" value="RmlC-like_jellyroll"/>
</dbReference>
<dbReference type="RefSeq" id="WP_117971190.1">
    <property type="nucleotide sequence ID" value="NZ_CABJDQ010000001.1"/>
</dbReference>
<dbReference type="Gene3D" id="2.60.120.10">
    <property type="entry name" value="Jelly Rolls"/>
    <property type="match status" value="1"/>
</dbReference>
<evidence type="ECO:0000313" key="8">
    <source>
        <dbReference type="EMBL" id="RHA81532.1"/>
    </source>
</evidence>
<evidence type="ECO:0000313" key="14">
    <source>
        <dbReference type="Proteomes" id="UP000285740"/>
    </source>
</evidence>
<protein>
    <submittedName>
        <fullName evidence="6">Crp/Fnr family transcriptional regulator</fullName>
    </submittedName>
</protein>
<keyword evidence="3" id="KW-0804">Transcription</keyword>
<reference evidence="11 12" key="1">
    <citation type="submission" date="2018-08" db="EMBL/GenBank/DDBJ databases">
        <title>A genome reference for cultivated species of the human gut microbiota.</title>
        <authorList>
            <person name="Zou Y."/>
            <person name="Xue W."/>
            <person name="Luo G."/>
        </authorList>
    </citation>
    <scope>NUCLEOTIDE SEQUENCE [LARGE SCALE GENOMIC DNA]</scope>
    <source>
        <strain evidence="10 11">AF37-4</strain>
        <strain evidence="9 15">AM23-22</strain>
        <strain evidence="8 14">AM42-30</strain>
        <strain evidence="7 12">AM43-2</strain>
        <strain evidence="6 13">AM44-11BH</strain>
    </source>
</reference>
<evidence type="ECO:0000313" key="6">
    <source>
        <dbReference type="EMBL" id="RHA17221.1"/>
    </source>
</evidence>
<evidence type="ECO:0000313" key="13">
    <source>
        <dbReference type="Proteomes" id="UP000284779"/>
    </source>
</evidence>
<evidence type="ECO:0000313" key="12">
    <source>
        <dbReference type="Proteomes" id="UP000284598"/>
    </source>
</evidence>
<dbReference type="Proteomes" id="UP000284598">
    <property type="component" value="Unassembled WGS sequence"/>
</dbReference>
<dbReference type="InterPro" id="IPR012318">
    <property type="entry name" value="HTH_CRP"/>
</dbReference>
<dbReference type="PROSITE" id="PS51063">
    <property type="entry name" value="HTH_CRP_2"/>
    <property type="match status" value="1"/>
</dbReference>
<evidence type="ECO:0000256" key="3">
    <source>
        <dbReference type="ARBA" id="ARBA00023163"/>
    </source>
</evidence>
<dbReference type="InterPro" id="IPR000595">
    <property type="entry name" value="cNMP-bd_dom"/>
</dbReference>
<keyword evidence="1" id="KW-0805">Transcription regulation</keyword>
<organism evidence="6 13">
    <name type="scientific">Eubacterium ventriosum</name>
    <dbReference type="NCBI Taxonomy" id="39496"/>
    <lineage>
        <taxon>Bacteria</taxon>
        <taxon>Bacillati</taxon>
        <taxon>Bacillota</taxon>
        <taxon>Clostridia</taxon>
        <taxon>Eubacteriales</taxon>
        <taxon>Eubacteriaceae</taxon>
        <taxon>Eubacterium</taxon>
    </lineage>
</organism>
<sequence>MEITKTDLFYNISEQQQAEMMHCFKTYTRTYKSGEVICFYDDNNIGVGIIESGSARVIHFLPNGTQTILEQLCRGDLFGQLFYHYACPENISLEATCDCVVRFIDYEHIIKRCSKACPHHSQLVNNILVIISDKTRSICEHLEVLSGRTIRDRLNNYFEILSSKSGSNTFKLPFTMTALADYLSVDRSAMSRELKKMKDEGLIQTNKGIVTINR</sequence>
<dbReference type="InterPro" id="IPR018490">
    <property type="entry name" value="cNMP-bd_dom_sf"/>
</dbReference>
<dbReference type="AlphaFoldDB" id="A0A413R5W3"/>
<feature type="domain" description="HTH crp-type" evidence="5">
    <location>
        <begin position="148"/>
        <end position="214"/>
    </location>
</feature>
<dbReference type="Proteomes" id="UP000285740">
    <property type="component" value="Unassembled WGS sequence"/>
</dbReference>